<reference evidence="1" key="2">
    <citation type="submission" date="2020-05" db="UniProtKB">
        <authorList>
            <consortium name="EnsemblMetazoa"/>
        </authorList>
    </citation>
    <scope>IDENTIFICATION</scope>
    <source>
        <strain evidence="1">IAEA</strain>
    </source>
</reference>
<dbReference type="VEuPathDB" id="VectorBase:GBRI017512"/>
<dbReference type="Proteomes" id="UP000091820">
    <property type="component" value="Unassembled WGS sequence"/>
</dbReference>
<dbReference type="AlphaFoldDB" id="A0A1A9WF94"/>
<name>A0A1A9WF94_9MUSC</name>
<accession>A0A1A9WF94</accession>
<sequence length="92" mass="10633">MTTTDAIYMVRETRKLVARKEKMKQNVRKPILANVFNNQQQQQQQQLSPRFSSHALPSLEPDYGVIHTSPYTFISSVYAFESVLQKLGIDVF</sequence>
<dbReference type="EnsemblMetazoa" id="GBRI017512-RA">
    <property type="protein sequence ID" value="GBRI017512-PA"/>
    <property type="gene ID" value="GBRI017512"/>
</dbReference>
<evidence type="ECO:0000313" key="2">
    <source>
        <dbReference type="Proteomes" id="UP000091820"/>
    </source>
</evidence>
<protein>
    <submittedName>
        <fullName evidence="1">Uncharacterized protein</fullName>
    </submittedName>
</protein>
<evidence type="ECO:0000313" key="1">
    <source>
        <dbReference type="EnsemblMetazoa" id="GBRI017512-PA"/>
    </source>
</evidence>
<proteinExistence type="predicted"/>
<dbReference type="STRING" id="37001.A0A1A9WF94"/>
<organism evidence="1 2">
    <name type="scientific">Glossina brevipalpis</name>
    <dbReference type="NCBI Taxonomy" id="37001"/>
    <lineage>
        <taxon>Eukaryota</taxon>
        <taxon>Metazoa</taxon>
        <taxon>Ecdysozoa</taxon>
        <taxon>Arthropoda</taxon>
        <taxon>Hexapoda</taxon>
        <taxon>Insecta</taxon>
        <taxon>Pterygota</taxon>
        <taxon>Neoptera</taxon>
        <taxon>Endopterygota</taxon>
        <taxon>Diptera</taxon>
        <taxon>Brachycera</taxon>
        <taxon>Muscomorpha</taxon>
        <taxon>Hippoboscoidea</taxon>
        <taxon>Glossinidae</taxon>
        <taxon>Glossina</taxon>
    </lineage>
</organism>
<keyword evidence="2" id="KW-1185">Reference proteome</keyword>
<reference evidence="2" key="1">
    <citation type="submission" date="2014-03" db="EMBL/GenBank/DDBJ databases">
        <authorList>
            <person name="Aksoy S."/>
            <person name="Warren W."/>
            <person name="Wilson R.K."/>
        </authorList>
    </citation>
    <scope>NUCLEOTIDE SEQUENCE [LARGE SCALE GENOMIC DNA]</scope>
    <source>
        <strain evidence="2">IAEA</strain>
    </source>
</reference>